<dbReference type="eggNOG" id="ENOG502QUJE">
    <property type="taxonomic scope" value="Eukaryota"/>
</dbReference>
<evidence type="ECO:0000256" key="1">
    <source>
        <dbReference type="ARBA" id="ARBA00004123"/>
    </source>
</evidence>
<evidence type="ECO:0000259" key="7">
    <source>
        <dbReference type="PROSITE" id="PS51998"/>
    </source>
</evidence>
<evidence type="ECO:0000313" key="8">
    <source>
        <dbReference type="Proteomes" id="UP000087171"/>
    </source>
</evidence>
<dbReference type="Pfam" id="PF02229">
    <property type="entry name" value="PC4"/>
    <property type="match status" value="1"/>
</dbReference>
<sequence length="411" mass="47649">MEAETRRKVEDMVLDILKKSNIQETTEFTIRVAASERLGVDLSDPHSKHFVRNIIESYLLSIATDEKPPQETTEVPVVIPKEPLEEEFTEALRVIKRRNDDSERFICQLSTKRNVVVRDFKGTTLVSIREFYKKDGKQLPTSKGISLSSEQWSTFKNSVPAIEEAITKLEGRIRSEPNGKKNREVSSTVACKRNEKVSTSVVDVPVELVPIEIVRFDGKNYQVWAQQMELLLEQLKIKYVLTNPCPNATLGERDACTGEMAENKAAENRWVIDNLTCRRNILSHLSDNLFNKYAKRKMSAKELWEDLKFIYLYEKHRTKRYQVKKYIEFQMVDEKTVVDQVQEINNLADSIAASGMQIEENFHVSVIISKLPLSWEDFCINLMREEHLPFWKLMELITKEEESRNGIKKKG</sequence>
<gene>
    <name evidence="9" type="primary">LOC101512708</name>
</gene>
<reference evidence="9" key="2">
    <citation type="submission" date="2025-08" db="UniProtKB">
        <authorList>
            <consortium name="RefSeq"/>
        </authorList>
    </citation>
    <scope>IDENTIFICATION</scope>
    <source>
        <tissue evidence="9">Etiolated seedlings</tissue>
    </source>
</reference>
<evidence type="ECO:0000256" key="6">
    <source>
        <dbReference type="ARBA" id="ARBA00023242"/>
    </source>
</evidence>
<evidence type="ECO:0000256" key="4">
    <source>
        <dbReference type="ARBA" id="ARBA00023125"/>
    </source>
</evidence>
<dbReference type="PROSITE" id="PS51998">
    <property type="entry name" value="DEK_C"/>
    <property type="match status" value="1"/>
</dbReference>
<evidence type="ECO:0000256" key="5">
    <source>
        <dbReference type="ARBA" id="ARBA00023163"/>
    </source>
</evidence>
<dbReference type="InterPro" id="IPR009044">
    <property type="entry name" value="ssDNA-bd_transcriptional_reg"/>
</dbReference>
<dbReference type="Pfam" id="PF14223">
    <property type="entry name" value="Retrotran_gag_2"/>
    <property type="match status" value="1"/>
</dbReference>
<name>A0A1S2XUR0_CICAR</name>
<dbReference type="RefSeq" id="XP_004494830.1">
    <property type="nucleotide sequence ID" value="XM_004494773.3"/>
</dbReference>
<dbReference type="AlphaFoldDB" id="A0A1S2XUR0"/>
<dbReference type="KEGG" id="cam:101512708"/>
<reference evidence="8" key="1">
    <citation type="journal article" date="2013" name="Nat. Biotechnol.">
        <title>Draft genome sequence of chickpea (Cicer arietinum) provides a resource for trait improvement.</title>
        <authorList>
            <person name="Varshney R.K."/>
            <person name="Song C."/>
            <person name="Saxena R.K."/>
            <person name="Azam S."/>
            <person name="Yu S."/>
            <person name="Sharpe A.G."/>
            <person name="Cannon S."/>
            <person name="Baek J."/>
            <person name="Rosen B.D."/>
            <person name="Tar'an B."/>
            <person name="Millan T."/>
            <person name="Zhang X."/>
            <person name="Ramsay L.D."/>
            <person name="Iwata A."/>
            <person name="Wang Y."/>
            <person name="Nelson W."/>
            <person name="Farmer A.D."/>
            <person name="Gaur P.M."/>
            <person name="Soderlund C."/>
            <person name="Penmetsa R.V."/>
            <person name="Xu C."/>
            <person name="Bharti A.K."/>
            <person name="He W."/>
            <person name="Winter P."/>
            <person name="Zhao S."/>
            <person name="Hane J.K."/>
            <person name="Carrasquilla-Garcia N."/>
            <person name="Condie J.A."/>
            <person name="Upadhyaya H.D."/>
            <person name="Luo M.C."/>
            <person name="Thudi M."/>
            <person name="Gowda C.L."/>
            <person name="Singh N.P."/>
            <person name="Lichtenzveig J."/>
            <person name="Gali K.K."/>
            <person name="Rubio J."/>
            <person name="Nadarajan N."/>
            <person name="Dolezel J."/>
            <person name="Bansal K.C."/>
            <person name="Xu X."/>
            <person name="Edwards D."/>
            <person name="Zhang G."/>
            <person name="Kahl G."/>
            <person name="Gil J."/>
            <person name="Singh K.B."/>
            <person name="Datta S.K."/>
            <person name="Jackson S.A."/>
            <person name="Wang J."/>
            <person name="Cook D.R."/>
        </authorList>
    </citation>
    <scope>NUCLEOTIDE SEQUENCE [LARGE SCALE GENOMIC DNA]</scope>
    <source>
        <strain evidence="8">cv. CDC Frontier</strain>
    </source>
</reference>
<dbReference type="FunFam" id="2.30.31.10:FF:000011">
    <property type="entry name" value="RNA polymerase II transcriptional coactivator KELP"/>
    <property type="match status" value="1"/>
</dbReference>
<keyword evidence="5" id="KW-0804">Transcription</keyword>
<keyword evidence="8" id="KW-1185">Reference proteome</keyword>
<comment type="subcellular location">
    <subcellularLocation>
        <location evidence="1">Nucleus</location>
    </subcellularLocation>
</comment>
<keyword evidence="3" id="KW-0805">Transcription regulation</keyword>
<dbReference type="InterPro" id="IPR003173">
    <property type="entry name" value="PC4_C"/>
</dbReference>
<dbReference type="GeneID" id="101512708"/>
<dbReference type="GO" id="GO:0003713">
    <property type="term" value="F:transcription coactivator activity"/>
    <property type="evidence" value="ECO:0007669"/>
    <property type="project" value="InterPro"/>
</dbReference>
<dbReference type="GO" id="GO:0003677">
    <property type="term" value="F:DNA binding"/>
    <property type="evidence" value="ECO:0007669"/>
    <property type="project" value="UniProtKB-KW"/>
</dbReference>
<dbReference type="Proteomes" id="UP000087171">
    <property type="component" value="Chromosome Ca3"/>
</dbReference>
<evidence type="ECO:0000256" key="2">
    <source>
        <dbReference type="ARBA" id="ARBA00009001"/>
    </source>
</evidence>
<dbReference type="Gene3D" id="2.30.31.10">
    <property type="entry name" value="Transcriptional Coactivator Pc4, Chain A"/>
    <property type="match status" value="1"/>
</dbReference>
<comment type="similarity">
    <text evidence="2">Belongs to the transcriptional coactivator PC4 family.</text>
</comment>
<evidence type="ECO:0000313" key="9">
    <source>
        <dbReference type="RefSeq" id="XP_004494830.1"/>
    </source>
</evidence>
<dbReference type="OrthoDB" id="2505440at2759"/>
<dbReference type="PANTHER" id="PTHR13215">
    <property type="entry name" value="RNA POLYMERASE II TRANSCRIPTIONAL COACTIVATOR"/>
    <property type="match status" value="1"/>
</dbReference>
<dbReference type="PaxDb" id="3827-XP_004494830.1"/>
<dbReference type="GO" id="GO:0060261">
    <property type="term" value="P:positive regulation of transcription initiation by RNA polymerase II"/>
    <property type="evidence" value="ECO:0007669"/>
    <property type="project" value="InterPro"/>
</dbReference>
<dbReference type="InterPro" id="IPR014876">
    <property type="entry name" value="DEK_C"/>
</dbReference>
<feature type="domain" description="DEK-C" evidence="7">
    <location>
        <begin position="3"/>
        <end position="60"/>
    </location>
</feature>
<evidence type="ECO:0000256" key="3">
    <source>
        <dbReference type="ARBA" id="ARBA00023015"/>
    </source>
</evidence>
<dbReference type="Pfam" id="PF08766">
    <property type="entry name" value="DEK_C"/>
    <property type="match status" value="1"/>
</dbReference>
<keyword evidence="6" id="KW-0539">Nucleus</keyword>
<dbReference type="STRING" id="3827.A0A1S2XUR0"/>
<keyword evidence="4" id="KW-0238">DNA-binding</keyword>
<dbReference type="GO" id="GO:0005634">
    <property type="term" value="C:nucleus"/>
    <property type="evidence" value="ECO:0007669"/>
    <property type="project" value="UniProtKB-SubCell"/>
</dbReference>
<dbReference type="SUPFAM" id="SSF54447">
    <property type="entry name" value="ssDNA-binding transcriptional regulator domain"/>
    <property type="match status" value="1"/>
</dbReference>
<accession>A0A1S2XUR0</accession>
<proteinExistence type="inferred from homology"/>
<protein>
    <submittedName>
        <fullName evidence="9">Uncharacterized protein LOC101512708 isoform X1</fullName>
    </submittedName>
</protein>
<organism evidence="8 9">
    <name type="scientific">Cicer arietinum</name>
    <name type="common">Chickpea</name>
    <name type="synonym">Garbanzo</name>
    <dbReference type="NCBI Taxonomy" id="3827"/>
    <lineage>
        <taxon>Eukaryota</taxon>
        <taxon>Viridiplantae</taxon>
        <taxon>Streptophyta</taxon>
        <taxon>Embryophyta</taxon>
        <taxon>Tracheophyta</taxon>
        <taxon>Spermatophyta</taxon>
        <taxon>Magnoliopsida</taxon>
        <taxon>eudicotyledons</taxon>
        <taxon>Gunneridae</taxon>
        <taxon>Pentapetalae</taxon>
        <taxon>rosids</taxon>
        <taxon>fabids</taxon>
        <taxon>Fabales</taxon>
        <taxon>Fabaceae</taxon>
        <taxon>Papilionoideae</taxon>
        <taxon>50 kb inversion clade</taxon>
        <taxon>NPAAA clade</taxon>
        <taxon>Hologalegina</taxon>
        <taxon>IRL clade</taxon>
        <taxon>Cicereae</taxon>
        <taxon>Cicer</taxon>
    </lineage>
</organism>
<dbReference type="InterPro" id="IPR045125">
    <property type="entry name" value="Sub1/Tcp4-like"/>
</dbReference>